<dbReference type="OrthoDB" id="7186766at2"/>
<feature type="domain" description="CENP-V/GFA" evidence="5">
    <location>
        <begin position="5"/>
        <end position="112"/>
    </location>
</feature>
<keyword evidence="3" id="KW-0862">Zinc</keyword>
<dbReference type="PROSITE" id="PS51891">
    <property type="entry name" value="CENP_V_GFA"/>
    <property type="match status" value="1"/>
</dbReference>
<dbReference type="Pfam" id="PF04828">
    <property type="entry name" value="GFA"/>
    <property type="match status" value="1"/>
</dbReference>
<evidence type="ECO:0000256" key="4">
    <source>
        <dbReference type="ARBA" id="ARBA00023239"/>
    </source>
</evidence>
<comment type="similarity">
    <text evidence="1">Belongs to the Gfa family.</text>
</comment>
<dbReference type="EMBL" id="QXDC01000002">
    <property type="protein sequence ID" value="RIA46876.1"/>
    <property type="molecule type" value="Genomic_DNA"/>
</dbReference>
<evidence type="ECO:0000259" key="5">
    <source>
        <dbReference type="PROSITE" id="PS51891"/>
    </source>
</evidence>
<gene>
    <name evidence="6" type="ORF">DFR49_1436</name>
</gene>
<keyword evidence="2" id="KW-0479">Metal-binding</keyword>
<reference evidence="6 7" key="1">
    <citation type="submission" date="2018-08" db="EMBL/GenBank/DDBJ databases">
        <title>Genomic Encyclopedia of Type Strains, Phase IV (KMG-IV): sequencing the most valuable type-strain genomes for metagenomic binning, comparative biology and taxonomic classification.</title>
        <authorList>
            <person name="Goeker M."/>
        </authorList>
    </citation>
    <scope>NUCLEOTIDE SEQUENCE [LARGE SCALE GENOMIC DNA]</scope>
    <source>
        <strain evidence="6 7">DSM 25527</strain>
    </source>
</reference>
<dbReference type="Proteomes" id="UP000266568">
    <property type="component" value="Unassembled WGS sequence"/>
</dbReference>
<evidence type="ECO:0000256" key="3">
    <source>
        <dbReference type="ARBA" id="ARBA00022833"/>
    </source>
</evidence>
<dbReference type="InterPro" id="IPR006913">
    <property type="entry name" value="CENP-V/GFA"/>
</dbReference>
<keyword evidence="7" id="KW-1185">Reference proteome</keyword>
<dbReference type="RefSeq" id="WP_119034918.1">
    <property type="nucleotide sequence ID" value="NZ_QXDC01000002.1"/>
</dbReference>
<evidence type="ECO:0000256" key="2">
    <source>
        <dbReference type="ARBA" id="ARBA00022723"/>
    </source>
</evidence>
<evidence type="ECO:0000313" key="7">
    <source>
        <dbReference type="Proteomes" id="UP000266568"/>
    </source>
</evidence>
<keyword evidence="4" id="KW-0456">Lyase</keyword>
<sequence>MTETMTGGCQCGRVRYAVAVHDDEAYLCHCRMCQRATGGVSIAFKNVKRADVTWERAPDWYASSPFAKRPFCSACGTPLGFAFDEGSENMDLTIGSFDDPSRFVPKHHFGAESVHEAWLDTRDLPRYRTDEHKPLVDRWMKTVGKLPD</sequence>
<dbReference type="GO" id="GO:0046872">
    <property type="term" value="F:metal ion binding"/>
    <property type="evidence" value="ECO:0007669"/>
    <property type="project" value="UniProtKB-KW"/>
</dbReference>
<proteinExistence type="inferred from homology"/>
<dbReference type="PANTHER" id="PTHR33337:SF40">
    <property type="entry name" value="CENP-V_GFA DOMAIN-CONTAINING PROTEIN-RELATED"/>
    <property type="match status" value="1"/>
</dbReference>
<evidence type="ECO:0000313" key="6">
    <source>
        <dbReference type="EMBL" id="RIA46876.1"/>
    </source>
</evidence>
<dbReference type="SUPFAM" id="SSF51316">
    <property type="entry name" value="Mss4-like"/>
    <property type="match status" value="1"/>
</dbReference>
<dbReference type="PANTHER" id="PTHR33337">
    <property type="entry name" value="GFA DOMAIN-CONTAINING PROTEIN"/>
    <property type="match status" value="1"/>
</dbReference>
<name>A0A397PBC6_9SPHN</name>
<dbReference type="AlphaFoldDB" id="A0A397PBC6"/>
<protein>
    <recommendedName>
        <fullName evidence="5">CENP-V/GFA domain-containing protein</fullName>
    </recommendedName>
</protein>
<dbReference type="Gene3D" id="3.90.1590.10">
    <property type="entry name" value="glutathione-dependent formaldehyde- activating enzyme (gfa)"/>
    <property type="match status" value="1"/>
</dbReference>
<evidence type="ECO:0000256" key="1">
    <source>
        <dbReference type="ARBA" id="ARBA00005495"/>
    </source>
</evidence>
<organism evidence="6 7">
    <name type="scientific">Hephaestia caeni</name>
    <dbReference type="NCBI Taxonomy" id="645617"/>
    <lineage>
        <taxon>Bacteria</taxon>
        <taxon>Pseudomonadati</taxon>
        <taxon>Pseudomonadota</taxon>
        <taxon>Alphaproteobacteria</taxon>
        <taxon>Sphingomonadales</taxon>
        <taxon>Sphingomonadaceae</taxon>
        <taxon>Hephaestia</taxon>
    </lineage>
</organism>
<dbReference type="InterPro" id="IPR011057">
    <property type="entry name" value="Mss4-like_sf"/>
</dbReference>
<dbReference type="GO" id="GO:0016846">
    <property type="term" value="F:carbon-sulfur lyase activity"/>
    <property type="evidence" value="ECO:0007669"/>
    <property type="project" value="InterPro"/>
</dbReference>
<accession>A0A397PBC6</accession>
<comment type="caution">
    <text evidence="6">The sequence shown here is derived from an EMBL/GenBank/DDBJ whole genome shotgun (WGS) entry which is preliminary data.</text>
</comment>